<keyword evidence="4" id="KW-1185">Reference proteome</keyword>
<dbReference type="EMBL" id="JAPWTK010000285">
    <property type="protein sequence ID" value="KAJ8943565.1"/>
    <property type="molecule type" value="Genomic_DNA"/>
</dbReference>
<evidence type="ECO:0000256" key="2">
    <source>
        <dbReference type="SAM" id="Phobius"/>
    </source>
</evidence>
<keyword evidence="2" id="KW-0472">Membrane</keyword>
<dbReference type="Proteomes" id="UP001162162">
    <property type="component" value="Unassembled WGS sequence"/>
</dbReference>
<comment type="caution">
    <text evidence="3">The sequence shown here is derived from an EMBL/GenBank/DDBJ whole genome shotgun (WGS) entry which is preliminary data.</text>
</comment>
<reference evidence="3" key="1">
    <citation type="journal article" date="2023" name="Insect Mol. Biol.">
        <title>Genome sequencing provides insights into the evolution of gene families encoding plant cell wall-degrading enzymes in longhorned beetles.</title>
        <authorList>
            <person name="Shin N.R."/>
            <person name="Okamura Y."/>
            <person name="Kirsch R."/>
            <person name="Pauchet Y."/>
        </authorList>
    </citation>
    <scope>NUCLEOTIDE SEQUENCE</scope>
    <source>
        <strain evidence="3">AMC_N1</strain>
    </source>
</reference>
<protein>
    <submittedName>
        <fullName evidence="3">Uncharacterized protein</fullName>
    </submittedName>
</protein>
<evidence type="ECO:0000313" key="3">
    <source>
        <dbReference type="EMBL" id="KAJ8943565.1"/>
    </source>
</evidence>
<feature type="transmembrane region" description="Helical" evidence="2">
    <location>
        <begin position="19"/>
        <end position="41"/>
    </location>
</feature>
<keyword evidence="2" id="KW-0812">Transmembrane</keyword>
<gene>
    <name evidence="3" type="ORF">NQ318_008268</name>
</gene>
<dbReference type="AlphaFoldDB" id="A0AAV8XWY9"/>
<proteinExistence type="predicted"/>
<evidence type="ECO:0000256" key="1">
    <source>
        <dbReference type="SAM" id="MobiDB-lite"/>
    </source>
</evidence>
<keyword evidence="2" id="KW-1133">Transmembrane helix</keyword>
<sequence>MTEDNIEVRPVQRVAYPTIVGLCLGGALFGVVIVAVTWYCYRRRMLNNKRHGPDQPLAFHSHRRPTAVKSPAGTGGGTHYLKKSPSPTGISKTPPGVSIKL</sequence>
<feature type="region of interest" description="Disordered" evidence="1">
    <location>
        <begin position="55"/>
        <end position="101"/>
    </location>
</feature>
<evidence type="ECO:0000313" key="4">
    <source>
        <dbReference type="Proteomes" id="UP001162162"/>
    </source>
</evidence>
<accession>A0AAV8XWY9</accession>
<name>A0AAV8XWY9_9CUCU</name>
<organism evidence="3 4">
    <name type="scientific">Aromia moschata</name>
    <dbReference type="NCBI Taxonomy" id="1265417"/>
    <lineage>
        <taxon>Eukaryota</taxon>
        <taxon>Metazoa</taxon>
        <taxon>Ecdysozoa</taxon>
        <taxon>Arthropoda</taxon>
        <taxon>Hexapoda</taxon>
        <taxon>Insecta</taxon>
        <taxon>Pterygota</taxon>
        <taxon>Neoptera</taxon>
        <taxon>Endopterygota</taxon>
        <taxon>Coleoptera</taxon>
        <taxon>Polyphaga</taxon>
        <taxon>Cucujiformia</taxon>
        <taxon>Chrysomeloidea</taxon>
        <taxon>Cerambycidae</taxon>
        <taxon>Cerambycinae</taxon>
        <taxon>Callichromatini</taxon>
        <taxon>Aromia</taxon>
    </lineage>
</organism>